<dbReference type="PANTHER" id="PTHR36080:SF1">
    <property type="entry name" value="DBJ|BAA96220.1"/>
    <property type="match status" value="1"/>
</dbReference>
<dbReference type="EMBL" id="BFEA01000079">
    <property type="protein sequence ID" value="GBG66860.1"/>
    <property type="molecule type" value="Genomic_DNA"/>
</dbReference>
<dbReference type="PANTHER" id="PTHR36080">
    <property type="entry name" value="DBJ|BAA96220.1"/>
    <property type="match status" value="1"/>
</dbReference>
<keyword evidence="1" id="KW-0175">Coiled coil</keyword>
<protein>
    <submittedName>
        <fullName evidence="3">Uncharacterized protein</fullName>
    </submittedName>
</protein>
<dbReference type="AlphaFoldDB" id="A0A388K9Y8"/>
<feature type="compositionally biased region" description="Polar residues" evidence="2">
    <location>
        <begin position="1"/>
        <end position="12"/>
    </location>
</feature>
<feature type="region of interest" description="Disordered" evidence="2">
    <location>
        <begin position="1"/>
        <end position="68"/>
    </location>
</feature>
<evidence type="ECO:0000256" key="2">
    <source>
        <dbReference type="SAM" id="MobiDB-lite"/>
    </source>
</evidence>
<evidence type="ECO:0000313" key="3">
    <source>
        <dbReference type="EMBL" id="GBG66860.1"/>
    </source>
</evidence>
<evidence type="ECO:0000256" key="1">
    <source>
        <dbReference type="SAM" id="Coils"/>
    </source>
</evidence>
<gene>
    <name evidence="3" type="ORF">CBR_g70737</name>
</gene>
<accession>A0A388K9Y8</accession>
<sequence length="390" mass="41584">MAGQASSASSVEGNGDGHQYGCTPHAMAEGRGGGGGGGEGRKGDGAGPAGSGSVATVPSNIGQGPAADERWSSTVANLNDLGTVLNAFQKLVSKKAVFLDEDPYGKANSNSLQTRMLKAQERRIKALEKEVDAAVAASALARAAKKQAEDEKRAAEERAQQFLQELEGTTNIFKLHVEELRAKQEEIEKKQGEIEVLKAIISAVTPSSTKKQDSSHSTVELFCNWGKRSNVAVQLGIDQHAIGSRIVPVLAVSAVLTVWTSAIHNLPYQETMCLQEGLLESSGMMTYIGPIPVGLAKGKLDRMVMSRVMQRGCRNRVLIAVVKNLDCCFLPMGCGRRICYRETMCMQEGALESSGMMTQAGPIHVGLAKGKLDGVVKSEAEGLQQWSVDR</sequence>
<proteinExistence type="predicted"/>
<dbReference type="Gramene" id="GBG66860">
    <property type="protein sequence ID" value="GBG66860"/>
    <property type="gene ID" value="CBR_g70737"/>
</dbReference>
<dbReference type="OrthoDB" id="1930465at2759"/>
<reference evidence="3 4" key="1">
    <citation type="journal article" date="2018" name="Cell">
        <title>The Chara Genome: Secondary Complexity and Implications for Plant Terrestrialization.</title>
        <authorList>
            <person name="Nishiyama T."/>
            <person name="Sakayama H."/>
            <person name="Vries J.D."/>
            <person name="Buschmann H."/>
            <person name="Saint-Marcoux D."/>
            <person name="Ullrich K.K."/>
            <person name="Haas F.B."/>
            <person name="Vanderstraeten L."/>
            <person name="Becker D."/>
            <person name="Lang D."/>
            <person name="Vosolsobe S."/>
            <person name="Rombauts S."/>
            <person name="Wilhelmsson P.K.I."/>
            <person name="Janitza P."/>
            <person name="Kern R."/>
            <person name="Heyl A."/>
            <person name="Rumpler F."/>
            <person name="Villalobos L.I.A.C."/>
            <person name="Clay J.M."/>
            <person name="Skokan R."/>
            <person name="Toyoda A."/>
            <person name="Suzuki Y."/>
            <person name="Kagoshima H."/>
            <person name="Schijlen E."/>
            <person name="Tajeshwar N."/>
            <person name="Catarino B."/>
            <person name="Hetherington A.J."/>
            <person name="Saltykova A."/>
            <person name="Bonnot C."/>
            <person name="Breuninger H."/>
            <person name="Symeonidi A."/>
            <person name="Radhakrishnan G.V."/>
            <person name="Van Nieuwerburgh F."/>
            <person name="Deforce D."/>
            <person name="Chang C."/>
            <person name="Karol K.G."/>
            <person name="Hedrich R."/>
            <person name="Ulvskov P."/>
            <person name="Glockner G."/>
            <person name="Delwiche C.F."/>
            <person name="Petrasek J."/>
            <person name="Van de Peer Y."/>
            <person name="Friml J."/>
            <person name="Beilby M."/>
            <person name="Dolan L."/>
            <person name="Kohara Y."/>
            <person name="Sugano S."/>
            <person name="Fujiyama A."/>
            <person name="Delaux P.-M."/>
            <person name="Quint M."/>
            <person name="TheiBen G."/>
            <person name="Hagemann M."/>
            <person name="Harholt J."/>
            <person name="Dunand C."/>
            <person name="Zachgo S."/>
            <person name="Langdale J."/>
            <person name="Maumus F."/>
            <person name="Straeten D.V.D."/>
            <person name="Gould S.B."/>
            <person name="Rensing S.A."/>
        </authorList>
    </citation>
    <scope>NUCLEOTIDE SEQUENCE [LARGE SCALE GENOMIC DNA]</scope>
    <source>
        <strain evidence="3 4">S276</strain>
    </source>
</reference>
<organism evidence="3 4">
    <name type="scientific">Chara braunii</name>
    <name type="common">Braun's stonewort</name>
    <dbReference type="NCBI Taxonomy" id="69332"/>
    <lineage>
        <taxon>Eukaryota</taxon>
        <taxon>Viridiplantae</taxon>
        <taxon>Streptophyta</taxon>
        <taxon>Charophyceae</taxon>
        <taxon>Charales</taxon>
        <taxon>Characeae</taxon>
        <taxon>Chara</taxon>
    </lineage>
</organism>
<comment type="caution">
    <text evidence="3">The sequence shown here is derived from an EMBL/GenBank/DDBJ whole genome shotgun (WGS) entry which is preliminary data.</text>
</comment>
<dbReference type="Proteomes" id="UP000265515">
    <property type="component" value="Unassembled WGS sequence"/>
</dbReference>
<name>A0A388K9Y8_CHABU</name>
<feature type="coiled-coil region" evidence="1">
    <location>
        <begin position="110"/>
        <end position="200"/>
    </location>
</feature>
<evidence type="ECO:0000313" key="4">
    <source>
        <dbReference type="Proteomes" id="UP000265515"/>
    </source>
</evidence>
<keyword evidence="4" id="KW-1185">Reference proteome</keyword>